<accession>A0AAF5Q6P9</accession>
<reference evidence="3" key="3">
    <citation type="submission" date="2024-02" db="UniProtKB">
        <authorList>
            <consortium name="WormBaseParasite"/>
        </authorList>
    </citation>
    <scope>IDENTIFICATION</scope>
    <source>
        <strain evidence="3">pt0022</strain>
    </source>
</reference>
<organism evidence="2 3">
    <name type="scientific">Wuchereria bancrofti</name>
    <dbReference type="NCBI Taxonomy" id="6293"/>
    <lineage>
        <taxon>Eukaryota</taxon>
        <taxon>Metazoa</taxon>
        <taxon>Ecdysozoa</taxon>
        <taxon>Nematoda</taxon>
        <taxon>Chromadorea</taxon>
        <taxon>Rhabditida</taxon>
        <taxon>Spirurina</taxon>
        <taxon>Spiruromorpha</taxon>
        <taxon>Filarioidea</taxon>
        <taxon>Onchocercidae</taxon>
        <taxon>Wuchereria</taxon>
    </lineage>
</organism>
<reference evidence="2" key="1">
    <citation type="submission" date="2015-03" db="EMBL/GenBank/DDBJ databases">
        <title>Wuchereria bancrofti Genome Sequencing Papua New Guinea Strain.</title>
        <authorList>
            <person name="Small S.T."/>
            <person name="Serre D."/>
            <person name="Zimmerman P.A."/>
        </authorList>
    </citation>
    <scope>NUCLEOTIDE SEQUENCE [LARGE SCALE GENOMIC DNA]</scope>
    <source>
        <strain evidence="2">pt0022</strain>
    </source>
</reference>
<name>A0AAF5Q6P9_WUCBA</name>
<reference evidence="2" key="2">
    <citation type="journal article" date="2016" name="Mol. Ecol.">
        <title>Population genomics of the filarial nematode parasite Wuchereria bancrofti from mosquitoes.</title>
        <authorList>
            <person name="Small S.T."/>
            <person name="Reimer L.J."/>
            <person name="Tisch D.J."/>
            <person name="King C.L."/>
            <person name="Christensen B.M."/>
            <person name="Siba P.M."/>
            <person name="Kazura J.W."/>
            <person name="Serre D."/>
            <person name="Zimmerman P.A."/>
        </authorList>
    </citation>
    <scope>NUCLEOTIDE SEQUENCE</scope>
    <source>
        <strain evidence="2">pt0022</strain>
    </source>
</reference>
<proteinExistence type="predicted"/>
<dbReference type="AlphaFoldDB" id="A0AAF5Q6P9"/>
<feature type="compositionally biased region" description="Basic residues" evidence="1">
    <location>
        <begin position="209"/>
        <end position="226"/>
    </location>
</feature>
<dbReference type="Proteomes" id="UP000093561">
    <property type="component" value="Unassembled WGS sequence"/>
</dbReference>
<evidence type="ECO:0000313" key="3">
    <source>
        <dbReference type="WBParaSite" id="mrna-Wban_10875"/>
    </source>
</evidence>
<evidence type="ECO:0000256" key="1">
    <source>
        <dbReference type="SAM" id="MobiDB-lite"/>
    </source>
</evidence>
<evidence type="ECO:0000313" key="2">
    <source>
        <dbReference type="Proteomes" id="UP000093561"/>
    </source>
</evidence>
<protein>
    <submittedName>
        <fullName evidence="3">Uncharacterized protein</fullName>
    </submittedName>
</protein>
<feature type="region of interest" description="Disordered" evidence="1">
    <location>
        <begin position="189"/>
        <end position="238"/>
    </location>
</feature>
<feature type="compositionally biased region" description="Polar residues" evidence="1">
    <location>
        <begin position="227"/>
        <end position="238"/>
    </location>
</feature>
<dbReference type="WBParaSite" id="mrna-Wban_10875">
    <property type="protein sequence ID" value="mrna-Wban_10875"/>
    <property type="gene ID" value="Wban_10875"/>
</dbReference>
<sequence>MKILPLNMQAVHHADVQIMNIYLLMILRFAAMSPIRAIAYRKNWSKFCPFCANKPENAQHFVKQTNLNVSRSEEVGTSDSTQLKNKIDVCQVNITNSESTVIQGAYGDSYAESESTESDCSNENNELYSASDATVDNYDDSNEITVENTSGKNRNYKVILRNILRLWTNSDILDKDDDDYDNDDKLDCDESDETDSEQKIHQSMFRDNQRRRRGMKYNRGKARFMTKTKSNSGKTVTK</sequence>